<proteinExistence type="inferred from homology"/>
<evidence type="ECO:0000256" key="2">
    <source>
        <dbReference type="ARBA" id="ARBA00022574"/>
    </source>
</evidence>
<feature type="compositionally biased region" description="Basic and acidic residues" evidence="7">
    <location>
        <begin position="497"/>
        <end position="506"/>
    </location>
</feature>
<dbReference type="SMART" id="SM00320">
    <property type="entry name" value="WD40"/>
    <property type="match status" value="7"/>
</dbReference>
<dbReference type="GO" id="GO:0005634">
    <property type="term" value="C:nucleus"/>
    <property type="evidence" value="ECO:0007669"/>
    <property type="project" value="TreeGrafter"/>
</dbReference>
<evidence type="ECO:0000256" key="7">
    <source>
        <dbReference type="SAM" id="MobiDB-lite"/>
    </source>
</evidence>
<gene>
    <name evidence="9" type="ORF">F0562_004911</name>
</gene>
<protein>
    <submittedName>
        <fullName evidence="9">Uncharacterized protein</fullName>
    </submittedName>
</protein>
<evidence type="ECO:0000256" key="1">
    <source>
        <dbReference type="ARBA" id="ARBA00004906"/>
    </source>
</evidence>
<evidence type="ECO:0000256" key="8">
    <source>
        <dbReference type="SAM" id="Phobius"/>
    </source>
</evidence>
<dbReference type="SUPFAM" id="SSF50978">
    <property type="entry name" value="WD40 repeat-like"/>
    <property type="match status" value="1"/>
</dbReference>
<sequence>MESCKSQSIFQDIRSRELNGLRVRKRPYIDTDSSGFNQIGAVAVEHGGDHSPPMALSFCKTGKSSHIIAVTDEDGYLSLYNTRLKFPSFSAYRENAEKARICEWVAHENAIFDVCWIKEDTNILTASGDQSIKVWDAQEKKCVGSLMGHTGSVKSICSHPTNHDLVVSGSRDGSFAFWDMRCSKSSSEEFCITSVAAVQGAHISPHRKRVRRGKVYLLIILILCQLQYAPIPLCFLLKLQFFQAASMSITSVLYLKDEVSVATAGAVDSVVKFWDTRNLKGPVIQACPHPELSTEKERRFHGISCLSQDLNGVYISASCKDNRIYLYNLLQLEKGPVKSFSGCHIESFFVKSALSPDAAHILSGSSDGNAYVWQVNKPQADPIILNSHGGEVTAVDWCPSEMGKIATASDDFTVHFWNIQNSCYSNTRSPSSIRRRVMALPRMKCRKLFMDEEPKELKEGSLSCPSEVLHKTTLQNPITMPEISTPESQKKKLSVLDLKETPEKTPEAALKSPSSVLNPPSSLKRKTIRDYFLVAS</sequence>
<dbReference type="Proteomes" id="UP000325577">
    <property type="component" value="Linkage Group LG2"/>
</dbReference>
<comment type="similarity">
    <text evidence="5">Belongs to the WD repeat cdt2 family.</text>
</comment>
<keyword evidence="3" id="KW-0677">Repeat</keyword>
<feature type="repeat" description="WD" evidence="6">
    <location>
        <begin position="104"/>
        <end position="145"/>
    </location>
</feature>
<dbReference type="PROSITE" id="PS50294">
    <property type="entry name" value="WD_REPEATS_REGION"/>
    <property type="match status" value="3"/>
</dbReference>
<dbReference type="PANTHER" id="PTHR22852:SF0">
    <property type="entry name" value="DENTICLELESS PROTEIN HOMOLOG"/>
    <property type="match status" value="1"/>
</dbReference>
<dbReference type="PANTHER" id="PTHR22852">
    <property type="entry name" value="LETHAL 2 DENTICLELESS PROTEIN RETINOIC ACID-REGULATED NUCLEAR MATRIX-ASSOCIATED PROTEIN"/>
    <property type="match status" value="1"/>
</dbReference>
<keyword evidence="4" id="KW-0833">Ubl conjugation pathway</keyword>
<keyword evidence="10" id="KW-1185">Reference proteome</keyword>
<keyword evidence="2 6" id="KW-0853">WD repeat</keyword>
<evidence type="ECO:0000313" key="9">
    <source>
        <dbReference type="EMBL" id="KAA8530202.1"/>
    </source>
</evidence>
<evidence type="ECO:0000256" key="6">
    <source>
        <dbReference type="PROSITE-ProRule" id="PRU00221"/>
    </source>
</evidence>
<dbReference type="PRINTS" id="PR00320">
    <property type="entry name" value="GPROTEINBRPT"/>
</dbReference>
<comment type="pathway">
    <text evidence="1">Protein modification; protein ubiquitination.</text>
</comment>
<dbReference type="InterPro" id="IPR051865">
    <property type="entry name" value="WD-repeat_CDT2_adapter"/>
</dbReference>
<name>A0A5J5AK97_9ASTE</name>
<dbReference type="PROSITE" id="PS50082">
    <property type="entry name" value="WD_REPEATS_2"/>
    <property type="match status" value="4"/>
</dbReference>
<accession>A0A5J5AK97</accession>
<feature type="repeat" description="WD" evidence="6">
    <location>
        <begin position="385"/>
        <end position="427"/>
    </location>
</feature>
<keyword evidence="8" id="KW-1133">Transmembrane helix</keyword>
<dbReference type="GO" id="GO:0030674">
    <property type="term" value="F:protein-macromolecule adaptor activity"/>
    <property type="evidence" value="ECO:0007669"/>
    <property type="project" value="TreeGrafter"/>
</dbReference>
<dbReference type="InterPro" id="IPR001680">
    <property type="entry name" value="WD40_rpt"/>
</dbReference>
<organism evidence="9 10">
    <name type="scientific">Nyssa sinensis</name>
    <dbReference type="NCBI Taxonomy" id="561372"/>
    <lineage>
        <taxon>Eukaryota</taxon>
        <taxon>Viridiplantae</taxon>
        <taxon>Streptophyta</taxon>
        <taxon>Embryophyta</taxon>
        <taxon>Tracheophyta</taxon>
        <taxon>Spermatophyta</taxon>
        <taxon>Magnoliopsida</taxon>
        <taxon>eudicotyledons</taxon>
        <taxon>Gunneridae</taxon>
        <taxon>Pentapetalae</taxon>
        <taxon>asterids</taxon>
        <taxon>Cornales</taxon>
        <taxon>Nyssaceae</taxon>
        <taxon>Nyssa</taxon>
    </lineage>
</organism>
<dbReference type="OrthoDB" id="2096344at2759"/>
<feature type="region of interest" description="Disordered" evidence="7">
    <location>
        <begin position="475"/>
        <end position="522"/>
    </location>
</feature>
<dbReference type="GO" id="GO:0043161">
    <property type="term" value="P:proteasome-mediated ubiquitin-dependent protein catabolic process"/>
    <property type="evidence" value="ECO:0007669"/>
    <property type="project" value="TreeGrafter"/>
</dbReference>
<dbReference type="Gene3D" id="2.130.10.10">
    <property type="entry name" value="YVTN repeat-like/Quinoprotein amine dehydrogenase"/>
    <property type="match status" value="2"/>
</dbReference>
<feature type="repeat" description="WD" evidence="6">
    <location>
        <begin position="146"/>
        <end position="188"/>
    </location>
</feature>
<dbReference type="PROSITE" id="PS00678">
    <property type="entry name" value="WD_REPEATS_1"/>
    <property type="match status" value="1"/>
</dbReference>
<feature type="compositionally biased region" description="Low complexity" evidence="7">
    <location>
        <begin position="510"/>
        <end position="522"/>
    </location>
</feature>
<evidence type="ECO:0000256" key="4">
    <source>
        <dbReference type="ARBA" id="ARBA00022786"/>
    </source>
</evidence>
<evidence type="ECO:0000256" key="3">
    <source>
        <dbReference type="ARBA" id="ARBA00022737"/>
    </source>
</evidence>
<keyword evidence="8" id="KW-0472">Membrane</keyword>
<feature type="repeat" description="WD" evidence="6">
    <location>
        <begin position="353"/>
        <end position="376"/>
    </location>
</feature>
<dbReference type="InterPro" id="IPR019775">
    <property type="entry name" value="WD40_repeat_CS"/>
</dbReference>
<dbReference type="InterPro" id="IPR015943">
    <property type="entry name" value="WD40/YVTN_repeat-like_dom_sf"/>
</dbReference>
<reference evidence="9 10" key="1">
    <citation type="submission" date="2019-09" db="EMBL/GenBank/DDBJ databases">
        <title>A chromosome-level genome assembly of the Chinese tupelo Nyssa sinensis.</title>
        <authorList>
            <person name="Yang X."/>
            <person name="Kang M."/>
            <person name="Yang Y."/>
            <person name="Xiong H."/>
            <person name="Wang M."/>
            <person name="Zhang Z."/>
            <person name="Wang Z."/>
            <person name="Wu H."/>
            <person name="Ma T."/>
            <person name="Liu J."/>
            <person name="Xi Z."/>
        </authorList>
    </citation>
    <scope>NUCLEOTIDE SEQUENCE [LARGE SCALE GENOMIC DNA]</scope>
    <source>
        <strain evidence="9">J267</strain>
        <tissue evidence="9">Leaf</tissue>
    </source>
</reference>
<evidence type="ECO:0000256" key="5">
    <source>
        <dbReference type="ARBA" id="ARBA00038344"/>
    </source>
</evidence>
<feature type="transmembrane region" description="Helical" evidence="8">
    <location>
        <begin position="215"/>
        <end position="239"/>
    </location>
</feature>
<dbReference type="Pfam" id="PF00400">
    <property type="entry name" value="WD40"/>
    <property type="match status" value="4"/>
</dbReference>
<dbReference type="EMBL" id="CM018043">
    <property type="protein sequence ID" value="KAA8530202.1"/>
    <property type="molecule type" value="Genomic_DNA"/>
</dbReference>
<keyword evidence="8" id="KW-0812">Transmembrane</keyword>
<dbReference type="InterPro" id="IPR036322">
    <property type="entry name" value="WD40_repeat_dom_sf"/>
</dbReference>
<dbReference type="AlphaFoldDB" id="A0A5J5AK97"/>
<dbReference type="InterPro" id="IPR020472">
    <property type="entry name" value="WD40_PAC1"/>
</dbReference>
<evidence type="ECO:0000313" key="10">
    <source>
        <dbReference type="Proteomes" id="UP000325577"/>
    </source>
</evidence>